<keyword evidence="1" id="KW-0812">Transmembrane</keyword>
<reference evidence="3 5" key="1">
    <citation type="journal article" date="2015" name="Genome Announc.">
        <title>Complete genome sequences for 35 biothreat assay-relevant bacillus species.</title>
        <authorList>
            <person name="Johnson S.L."/>
            <person name="Daligault H.E."/>
            <person name="Davenport K.W."/>
            <person name="Jaissle J."/>
            <person name="Frey K.G."/>
            <person name="Ladner J.T."/>
            <person name="Broomall S.M."/>
            <person name="Bishop-Lilly K.A."/>
            <person name="Bruce D.C."/>
            <person name="Gibbons H.S."/>
            <person name="Coyne S.R."/>
            <person name="Lo C.C."/>
            <person name="Meincke L."/>
            <person name="Munk A.C."/>
            <person name="Koroleva G.I."/>
            <person name="Rosenzweig C.N."/>
            <person name="Palacios G.F."/>
            <person name="Redden C.L."/>
            <person name="Minogue T.D."/>
            <person name="Chain P.S."/>
        </authorList>
    </citation>
    <scope>NUCLEOTIDE SEQUENCE [LARGE SCALE GENOMIC DNA]</scope>
    <source>
        <strain evidence="3 5">HD1011</strain>
    </source>
</reference>
<keyword evidence="4" id="KW-0645">Protease</keyword>
<dbReference type="KEGG" id="btw:BF38_3342"/>
<reference evidence="4 6" key="2">
    <citation type="submission" date="2020-05" db="EMBL/GenBank/DDBJ databases">
        <title>FDA dAtabase for Regulatory Grade micrObial Sequences (FDA-ARGOS): Supporting development and validation of Infectious Disease Dx tests.</title>
        <authorList>
            <person name="Nelson B."/>
            <person name="Plummer A."/>
            <person name="Tallon L."/>
            <person name="Sadzewicz L."/>
            <person name="Zhao X."/>
            <person name="Vavikolanu K."/>
            <person name="Mehta A."/>
            <person name="Aluvathingal J."/>
            <person name="Nadendla S."/>
            <person name="Myers T."/>
            <person name="Yan Y."/>
            <person name="Sichtig H."/>
        </authorList>
    </citation>
    <scope>NUCLEOTIDE SEQUENCE [LARGE SCALE GENOMIC DNA]</scope>
    <source>
        <strain evidence="4 6">FDAARGOS_795</strain>
    </source>
</reference>
<dbReference type="AlphaFoldDB" id="A0A0B5NK92"/>
<evidence type="ECO:0000313" key="3">
    <source>
        <dbReference type="EMBL" id="AJG76805.1"/>
    </source>
</evidence>
<accession>A0A0B5NK92</accession>
<dbReference type="Proteomes" id="UP000501107">
    <property type="component" value="Chromosome"/>
</dbReference>
<keyword evidence="1" id="KW-1133">Transmembrane helix</keyword>
<dbReference type="EMBL" id="CP053980">
    <property type="protein sequence ID" value="QKH26958.1"/>
    <property type="molecule type" value="Genomic_DNA"/>
</dbReference>
<dbReference type="GO" id="GO:0004175">
    <property type="term" value="F:endopeptidase activity"/>
    <property type="evidence" value="ECO:0007669"/>
    <property type="project" value="UniProtKB-ARBA"/>
</dbReference>
<protein>
    <submittedName>
        <fullName evidence="3">CAAX protease self-immunity family protein</fullName>
    </submittedName>
    <submittedName>
        <fullName evidence="4">CPBP family intramembrane metalloprotease</fullName>
    </submittedName>
</protein>
<feature type="domain" description="CAAX prenyl protease 2/Lysostaphin resistance protein A-like" evidence="2">
    <location>
        <begin position="120"/>
        <end position="215"/>
    </location>
</feature>
<dbReference type="GO" id="GO:0008237">
    <property type="term" value="F:metallopeptidase activity"/>
    <property type="evidence" value="ECO:0007669"/>
    <property type="project" value="UniProtKB-KW"/>
</dbReference>
<dbReference type="RefSeq" id="WP_001061858.1">
    <property type="nucleotide sequence ID" value="NZ_CP009335.1"/>
</dbReference>
<dbReference type="Proteomes" id="UP000031876">
    <property type="component" value="Chromosome"/>
</dbReference>
<dbReference type="GO" id="GO:0006508">
    <property type="term" value="P:proteolysis"/>
    <property type="evidence" value="ECO:0007669"/>
    <property type="project" value="UniProtKB-KW"/>
</dbReference>
<name>A0A0B5NK92_BACTU</name>
<feature type="transmembrane region" description="Helical" evidence="1">
    <location>
        <begin position="115"/>
        <end position="144"/>
    </location>
</feature>
<evidence type="ECO:0000313" key="4">
    <source>
        <dbReference type="EMBL" id="QKH26958.1"/>
    </source>
</evidence>
<proteinExistence type="predicted"/>
<feature type="transmembrane region" description="Helical" evidence="1">
    <location>
        <begin position="12"/>
        <end position="34"/>
    </location>
</feature>
<feature type="transmembrane region" description="Helical" evidence="1">
    <location>
        <begin position="156"/>
        <end position="173"/>
    </location>
</feature>
<keyword evidence="4" id="KW-0378">Hydrolase</keyword>
<evidence type="ECO:0000313" key="6">
    <source>
        <dbReference type="Proteomes" id="UP000501107"/>
    </source>
</evidence>
<evidence type="ECO:0000313" key="5">
    <source>
        <dbReference type="Proteomes" id="UP000031876"/>
    </source>
</evidence>
<dbReference type="EMBL" id="CP009335">
    <property type="protein sequence ID" value="AJG76805.1"/>
    <property type="molecule type" value="Genomic_DNA"/>
</dbReference>
<gene>
    <name evidence="3" type="ORF">BF38_3342</name>
    <name evidence="4" type="ORF">FOC89_24415</name>
</gene>
<feature type="transmembrane region" description="Helical" evidence="1">
    <location>
        <begin position="40"/>
        <end position="58"/>
    </location>
</feature>
<keyword evidence="1" id="KW-0472">Membrane</keyword>
<evidence type="ECO:0000256" key="1">
    <source>
        <dbReference type="SAM" id="Phobius"/>
    </source>
</evidence>
<feature type="transmembrane region" description="Helical" evidence="1">
    <location>
        <begin position="179"/>
        <end position="196"/>
    </location>
</feature>
<organism evidence="4 6">
    <name type="scientific">Bacillus thuringiensis</name>
    <dbReference type="NCBI Taxonomy" id="1428"/>
    <lineage>
        <taxon>Bacteria</taxon>
        <taxon>Bacillati</taxon>
        <taxon>Bacillota</taxon>
        <taxon>Bacilli</taxon>
        <taxon>Bacillales</taxon>
        <taxon>Bacillaceae</taxon>
        <taxon>Bacillus</taxon>
        <taxon>Bacillus cereus group</taxon>
    </lineage>
</organism>
<feature type="transmembrane region" description="Helical" evidence="1">
    <location>
        <begin position="70"/>
        <end position="95"/>
    </location>
</feature>
<keyword evidence="4" id="KW-0482">Metalloprotease</keyword>
<evidence type="ECO:0000259" key="2">
    <source>
        <dbReference type="Pfam" id="PF02517"/>
    </source>
</evidence>
<dbReference type="InterPro" id="IPR003675">
    <property type="entry name" value="Rce1/LyrA-like_dom"/>
</dbReference>
<sequence length="227" mass="25307">MNNLYERTPGSILKILISIILICTAYLGLAYTALPFSFTFLALAGVVSLYLNYGLYGIQSAFSPLRKGAIKIIFIGLIWNVLQSFLIAFLVKYVFNFPVANNGTINIFVENTPVQFIYHFFVIVSSLIGEECLVLVPSILAIYFLKKHGVNEKRSMIIVTLVGAFLFGLAHYSTYDGNLIQIFAIIGLARLPFNWVAFKANSLWASSITHILFDMISILPVLLVALH</sequence>
<dbReference type="GO" id="GO:0080120">
    <property type="term" value="P:CAAX-box protein maturation"/>
    <property type="evidence" value="ECO:0007669"/>
    <property type="project" value="UniProtKB-ARBA"/>
</dbReference>
<feature type="transmembrane region" description="Helical" evidence="1">
    <location>
        <begin position="203"/>
        <end position="226"/>
    </location>
</feature>
<dbReference type="Pfam" id="PF02517">
    <property type="entry name" value="Rce1-like"/>
    <property type="match status" value="1"/>
</dbReference>